<keyword evidence="1" id="KW-0472">Membrane</keyword>
<organism evidence="2 3">
    <name type="scientific">Dactylosporangium matsuzakiense</name>
    <dbReference type="NCBI Taxonomy" id="53360"/>
    <lineage>
        <taxon>Bacteria</taxon>
        <taxon>Bacillati</taxon>
        <taxon>Actinomycetota</taxon>
        <taxon>Actinomycetes</taxon>
        <taxon>Micromonosporales</taxon>
        <taxon>Micromonosporaceae</taxon>
        <taxon>Dactylosporangium</taxon>
    </lineage>
</organism>
<accession>A0A9W6KUX1</accession>
<name>A0A9W6KUX1_9ACTN</name>
<comment type="caution">
    <text evidence="2">The sequence shown here is derived from an EMBL/GenBank/DDBJ whole genome shotgun (WGS) entry which is preliminary data.</text>
</comment>
<evidence type="ECO:0000313" key="3">
    <source>
        <dbReference type="Proteomes" id="UP001143480"/>
    </source>
</evidence>
<dbReference type="AlphaFoldDB" id="A0A9W6KUX1"/>
<feature type="transmembrane region" description="Helical" evidence="1">
    <location>
        <begin position="117"/>
        <end position="135"/>
    </location>
</feature>
<keyword evidence="1" id="KW-0812">Transmembrane</keyword>
<feature type="transmembrane region" description="Helical" evidence="1">
    <location>
        <begin position="76"/>
        <end position="97"/>
    </location>
</feature>
<dbReference type="Proteomes" id="UP001143480">
    <property type="component" value="Unassembled WGS sequence"/>
</dbReference>
<dbReference type="RefSeq" id="WP_261959019.1">
    <property type="nucleotide sequence ID" value="NZ_BAAAXA010000001.1"/>
</dbReference>
<sequence length="244" mass="25002">MAIVGAASYRPVWARPALAAAGAVIAVAVVVAVVRLPVRDAAVWAESLTVAVSAVLLVAVTWWLTGRADPRDRRVVLTWGLGSGLVLGGLWIAEIAFNNLTPHSVSTAGARGVLDNLTWAVVGVGTVAAAGGVAARTGRWRSGLRAGVWSGVGSGLGAALGGAVLLAGFRSFVEADPLMRDEWRLRDGGVDLSLYVTRETMAGVGGHLWVLGVGQGAVLGLLASSVVIAATRYRPRRATPEAAA</sequence>
<feature type="transmembrane region" description="Helical" evidence="1">
    <location>
        <begin position="12"/>
        <end position="36"/>
    </location>
</feature>
<protein>
    <submittedName>
        <fullName evidence="2">Uncharacterized protein</fullName>
    </submittedName>
</protein>
<keyword evidence="3" id="KW-1185">Reference proteome</keyword>
<evidence type="ECO:0000256" key="1">
    <source>
        <dbReference type="SAM" id="Phobius"/>
    </source>
</evidence>
<dbReference type="EMBL" id="BSFP01000083">
    <property type="protein sequence ID" value="GLL06981.1"/>
    <property type="molecule type" value="Genomic_DNA"/>
</dbReference>
<evidence type="ECO:0000313" key="2">
    <source>
        <dbReference type="EMBL" id="GLL06981.1"/>
    </source>
</evidence>
<reference evidence="2" key="2">
    <citation type="submission" date="2023-01" db="EMBL/GenBank/DDBJ databases">
        <authorList>
            <person name="Sun Q."/>
            <person name="Evtushenko L."/>
        </authorList>
    </citation>
    <scope>NUCLEOTIDE SEQUENCE</scope>
    <source>
        <strain evidence="2">VKM Ac-1321</strain>
    </source>
</reference>
<feature type="transmembrane region" description="Helical" evidence="1">
    <location>
        <begin position="147"/>
        <end position="169"/>
    </location>
</feature>
<reference evidence="2" key="1">
    <citation type="journal article" date="2014" name="Int. J. Syst. Evol. Microbiol.">
        <title>Complete genome sequence of Corynebacterium casei LMG S-19264T (=DSM 44701T), isolated from a smear-ripened cheese.</title>
        <authorList>
            <consortium name="US DOE Joint Genome Institute (JGI-PGF)"/>
            <person name="Walter F."/>
            <person name="Albersmeier A."/>
            <person name="Kalinowski J."/>
            <person name="Ruckert C."/>
        </authorList>
    </citation>
    <scope>NUCLEOTIDE SEQUENCE</scope>
    <source>
        <strain evidence="2">VKM Ac-1321</strain>
    </source>
</reference>
<feature type="transmembrane region" description="Helical" evidence="1">
    <location>
        <begin position="42"/>
        <end position="64"/>
    </location>
</feature>
<keyword evidence="1" id="KW-1133">Transmembrane helix</keyword>
<proteinExistence type="predicted"/>
<gene>
    <name evidence="2" type="ORF">GCM10017581_087320</name>
</gene>
<feature type="transmembrane region" description="Helical" evidence="1">
    <location>
        <begin position="208"/>
        <end position="230"/>
    </location>
</feature>